<dbReference type="InterPro" id="IPR039426">
    <property type="entry name" value="TonB-dep_rcpt-like"/>
</dbReference>
<dbReference type="Gene3D" id="2.40.170.20">
    <property type="entry name" value="TonB-dependent receptor, beta-barrel domain"/>
    <property type="match status" value="1"/>
</dbReference>
<organism evidence="17 18">
    <name type="scientific">Pseudoxanthomonas winnipegensis</name>
    <dbReference type="NCBI Taxonomy" id="2480810"/>
    <lineage>
        <taxon>Bacteria</taxon>
        <taxon>Pseudomonadati</taxon>
        <taxon>Pseudomonadota</taxon>
        <taxon>Gammaproteobacteria</taxon>
        <taxon>Lysobacterales</taxon>
        <taxon>Lysobacteraceae</taxon>
        <taxon>Pseudoxanthomonas</taxon>
    </lineage>
</organism>
<dbReference type="Proteomes" id="UP000291286">
    <property type="component" value="Unassembled WGS sequence"/>
</dbReference>
<keyword evidence="4" id="KW-0410">Iron transport</keyword>
<evidence type="ECO:0000256" key="8">
    <source>
        <dbReference type="ARBA" id="ARBA00023065"/>
    </source>
</evidence>
<feature type="region of interest" description="Disordered" evidence="14">
    <location>
        <begin position="45"/>
        <end position="65"/>
    </location>
</feature>
<dbReference type="EMBL" id="SHMB01000003">
    <property type="protein sequence ID" value="TAA29992.1"/>
    <property type="molecule type" value="Genomic_DNA"/>
</dbReference>
<evidence type="ECO:0000256" key="14">
    <source>
        <dbReference type="SAM" id="MobiDB-lite"/>
    </source>
</evidence>
<keyword evidence="6" id="KW-0732">Signal</keyword>
<evidence type="ECO:0000256" key="2">
    <source>
        <dbReference type="ARBA" id="ARBA00022448"/>
    </source>
</evidence>
<reference evidence="17 18" key="1">
    <citation type="submission" date="2019-02" db="EMBL/GenBank/DDBJ databases">
        <title>WGS of Pseudoxanthomonas species novum from clinical isolates.</title>
        <authorList>
            <person name="Bernier A.-M."/>
            <person name="Bernard K."/>
            <person name="Vachon A."/>
        </authorList>
    </citation>
    <scope>NUCLEOTIDE SEQUENCE [LARGE SCALE GENOMIC DNA]</scope>
    <source>
        <strain evidence="17 18">NML171202</strain>
    </source>
</reference>
<sequence>MTKVGIKGLGRALSDAWLAGRRQTPSLVRGLCSSFPRTRESMDVQASHQPGSPIRAPLNLPHRHGTHTRLSSARRIAAAQRRYRRWPLHLPHFPMTSRLALASRLPVVLTVLAAPLHAQTTDGAAATDPSKPAELSQIVVYGDGAVRAEQTVSAQAIDLLAPGSSPLKAIARLPGVALQSSDPFGTYELGTRLSVRGFNQSQMGYTLDGVPLGDMFYNTWNGLHISRAIAAENIDRVVFAQGAGGLGVASTSNLGGSLQFYSRPLEDKAGGEVAATYGSDATTHVFARAETGQLSTGTRLSISGVYHDADKWKGSGTQPDRKLNTKWEQEIGRATLTTWVNYSLHRERNYADLSPATLRTIGYDLDFLAPDYATAILLSQVDANRKAAAARKPLPFPSAGTQFPAPYKTVNDTYYDSGGIRRDWLGASTLEVPVGDWLSLKGTYYRHTDKGSGGIYTPAVFSPDGFPLSVRTTEYGVDRDGALLEATATLGAHSLQATYWYEDNRGSTDRNYYAASLTHRPDVTDFLSNPFRSDFLTDLTTITNQVSLSDRWSVNDRLTIDAGFKGARVRNGIVTRAGTPFINGHIEAKDWFQPQVGAAWRAGGSEFFANYAENMRAFQSSFRGPFGTTQAGFEAIRGTLKPETSRTVEGGWRFDADALRGSLTLYHVKFENRLLAAFSSANILGNPSVLQNVGSVTSQGVEAGLTWRIDPALSLIGSYSYNDSQYDDDTVNGTTTVPTRGVRPVDTPEQLAKLELNYDDGTLFGNLSGAYTSKRNVTYTGDVTTPGYTLIDATLGYRLAGGIWDNSEIQLNATNLLDKRYIAALGSGQFFNTAASLNNTMQAGAPRQVFVTLRKKF</sequence>
<feature type="domain" description="TonB-dependent receptor-like beta-barrel" evidence="15">
    <location>
        <begin position="363"/>
        <end position="816"/>
    </location>
</feature>
<name>A0A4Q8LJW5_9GAMM</name>
<evidence type="ECO:0000256" key="1">
    <source>
        <dbReference type="ARBA" id="ARBA00004571"/>
    </source>
</evidence>
<keyword evidence="17" id="KW-0675">Receptor</keyword>
<evidence type="ECO:0000256" key="7">
    <source>
        <dbReference type="ARBA" id="ARBA00023004"/>
    </source>
</evidence>
<evidence type="ECO:0000256" key="10">
    <source>
        <dbReference type="ARBA" id="ARBA00023136"/>
    </source>
</evidence>
<comment type="similarity">
    <text evidence="12 13">Belongs to the TonB-dependent receptor family.</text>
</comment>
<evidence type="ECO:0000256" key="4">
    <source>
        <dbReference type="ARBA" id="ARBA00022496"/>
    </source>
</evidence>
<evidence type="ECO:0000256" key="3">
    <source>
        <dbReference type="ARBA" id="ARBA00022452"/>
    </source>
</evidence>
<evidence type="ECO:0000313" key="17">
    <source>
        <dbReference type="EMBL" id="TAA29992.1"/>
    </source>
</evidence>
<gene>
    <name evidence="17" type="ORF">EA661_10825</name>
</gene>
<keyword evidence="8" id="KW-0406">Ion transport</keyword>
<evidence type="ECO:0000256" key="11">
    <source>
        <dbReference type="ARBA" id="ARBA00023237"/>
    </source>
</evidence>
<evidence type="ECO:0000256" key="6">
    <source>
        <dbReference type="ARBA" id="ARBA00022729"/>
    </source>
</evidence>
<keyword evidence="9 13" id="KW-0798">TonB box</keyword>
<dbReference type="GO" id="GO:0015344">
    <property type="term" value="F:siderophore uptake transmembrane transporter activity"/>
    <property type="evidence" value="ECO:0007669"/>
    <property type="project" value="TreeGrafter"/>
</dbReference>
<keyword evidence="11 12" id="KW-0998">Cell outer membrane</keyword>
<evidence type="ECO:0000259" key="16">
    <source>
        <dbReference type="Pfam" id="PF07715"/>
    </source>
</evidence>
<keyword evidence="7" id="KW-0408">Iron</keyword>
<dbReference type="PANTHER" id="PTHR32552:SF89">
    <property type="entry name" value="CATECHOLATE SIDEROPHORE RECEPTOR FIU"/>
    <property type="match status" value="1"/>
</dbReference>
<evidence type="ECO:0000259" key="15">
    <source>
        <dbReference type="Pfam" id="PF00593"/>
    </source>
</evidence>
<feature type="domain" description="TonB-dependent receptor plug" evidence="16">
    <location>
        <begin position="148"/>
        <end position="250"/>
    </location>
</feature>
<dbReference type="InterPro" id="IPR037066">
    <property type="entry name" value="Plug_dom_sf"/>
</dbReference>
<dbReference type="InterPro" id="IPR000531">
    <property type="entry name" value="Beta-barrel_TonB"/>
</dbReference>
<evidence type="ECO:0000256" key="9">
    <source>
        <dbReference type="ARBA" id="ARBA00023077"/>
    </source>
</evidence>
<comment type="subcellular location">
    <subcellularLocation>
        <location evidence="1 12">Cell outer membrane</location>
        <topology evidence="1 12">Multi-pass membrane protein</topology>
    </subcellularLocation>
</comment>
<dbReference type="Pfam" id="PF00593">
    <property type="entry name" value="TonB_dep_Rec_b-barrel"/>
    <property type="match status" value="1"/>
</dbReference>
<keyword evidence="10 12" id="KW-0472">Membrane</keyword>
<dbReference type="SUPFAM" id="SSF56935">
    <property type="entry name" value="Porins"/>
    <property type="match status" value="1"/>
</dbReference>
<evidence type="ECO:0000313" key="18">
    <source>
        <dbReference type="Proteomes" id="UP000291286"/>
    </source>
</evidence>
<comment type="caution">
    <text evidence="17">The sequence shown here is derived from an EMBL/GenBank/DDBJ whole genome shotgun (WGS) entry which is preliminary data.</text>
</comment>
<evidence type="ECO:0000256" key="13">
    <source>
        <dbReference type="RuleBase" id="RU003357"/>
    </source>
</evidence>
<dbReference type="InterPro" id="IPR012910">
    <property type="entry name" value="Plug_dom"/>
</dbReference>
<evidence type="ECO:0000256" key="5">
    <source>
        <dbReference type="ARBA" id="ARBA00022692"/>
    </source>
</evidence>
<proteinExistence type="inferred from homology"/>
<dbReference type="PANTHER" id="PTHR32552">
    <property type="entry name" value="FERRICHROME IRON RECEPTOR-RELATED"/>
    <property type="match status" value="1"/>
</dbReference>
<protein>
    <submittedName>
        <fullName evidence="17">TonB-dependent receptor</fullName>
    </submittedName>
</protein>
<dbReference type="Gene3D" id="2.170.130.10">
    <property type="entry name" value="TonB-dependent receptor, plug domain"/>
    <property type="match status" value="1"/>
</dbReference>
<dbReference type="Pfam" id="PF07715">
    <property type="entry name" value="Plug"/>
    <property type="match status" value="1"/>
</dbReference>
<evidence type="ECO:0000256" key="12">
    <source>
        <dbReference type="PROSITE-ProRule" id="PRU01360"/>
    </source>
</evidence>
<dbReference type="GO" id="GO:0009279">
    <property type="term" value="C:cell outer membrane"/>
    <property type="evidence" value="ECO:0007669"/>
    <property type="project" value="UniProtKB-SubCell"/>
</dbReference>
<keyword evidence="2 12" id="KW-0813">Transport</keyword>
<dbReference type="AlphaFoldDB" id="A0A4Q8LJW5"/>
<dbReference type="InterPro" id="IPR036942">
    <property type="entry name" value="Beta-barrel_TonB_sf"/>
</dbReference>
<keyword evidence="3 12" id="KW-1134">Transmembrane beta strand</keyword>
<accession>A0A4Q8LJW5</accession>
<dbReference type="PROSITE" id="PS52016">
    <property type="entry name" value="TONB_DEPENDENT_REC_3"/>
    <property type="match status" value="1"/>
</dbReference>
<keyword evidence="5 12" id="KW-0812">Transmembrane</keyword>